<keyword evidence="3" id="KW-1185">Reference proteome</keyword>
<keyword evidence="1" id="KW-0812">Transmembrane</keyword>
<dbReference type="RefSeq" id="WP_021010230.1">
    <property type="nucleotide sequence ID" value="NZ_ASHR01000017.1"/>
</dbReference>
<dbReference type="Pfam" id="PF03583">
    <property type="entry name" value="LIP"/>
    <property type="match status" value="1"/>
</dbReference>
<proteinExistence type="predicted"/>
<dbReference type="SUPFAM" id="SSF53474">
    <property type="entry name" value="alpha/beta-Hydrolases"/>
    <property type="match status" value="1"/>
</dbReference>
<feature type="transmembrane region" description="Helical" evidence="1">
    <location>
        <begin position="148"/>
        <end position="166"/>
    </location>
</feature>
<dbReference type="PANTHER" id="PTHR34853:SF1">
    <property type="entry name" value="LIPASE 5"/>
    <property type="match status" value="1"/>
</dbReference>
<feature type="transmembrane region" description="Helical" evidence="1">
    <location>
        <begin position="16"/>
        <end position="37"/>
    </location>
</feature>
<protein>
    <recommendedName>
        <fullName evidence="4">AB hydrolase-1 domain-containing protein</fullName>
    </recommendedName>
</protein>
<dbReference type="Pfam" id="PF03729">
    <property type="entry name" value="DUF308"/>
    <property type="match status" value="1"/>
</dbReference>
<organism evidence="2 3">
    <name type="scientific">Agrococcus pavilionensis RW1</name>
    <dbReference type="NCBI Taxonomy" id="1330458"/>
    <lineage>
        <taxon>Bacteria</taxon>
        <taxon>Bacillati</taxon>
        <taxon>Actinomycetota</taxon>
        <taxon>Actinomycetes</taxon>
        <taxon>Micrococcales</taxon>
        <taxon>Microbacteriaceae</taxon>
        <taxon>Agrococcus</taxon>
    </lineage>
</organism>
<feature type="transmembrane region" description="Helical" evidence="1">
    <location>
        <begin position="187"/>
        <end position="207"/>
    </location>
</feature>
<accession>U1MVN5</accession>
<dbReference type="InterPro" id="IPR029058">
    <property type="entry name" value="AB_hydrolase_fold"/>
</dbReference>
<dbReference type="InterPro" id="IPR005325">
    <property type="entry name" value="DUF308_memb"/>
</dbReference>
<evidence type="ECO:0000313" key="2">
    <source>
        <dbReference type="EMBL" id="ERG64700.1"/>
    </source>
</evidence>
<dbReference type="GO" id="GO:0004806">
    <property type="term" value="F:triacylglycerol lipase activity"/>
    <property type="evidence" value="ECO:0007669"/>
    <property type="project" value="InterPro"/>
</dbReference>
<dbReference type="GO" id="GO:0016042">
    <property type="term" value="P:lipid catabolic process"/>
    <property type="evidence" value="ECO:0007669"/>
    <property type="project" value="InterPro"/>
</dbReference>
<comment type="caution">
    <text evidence="2">The sequence shown here is derived from an EMBL/GenBank/DDBJ whole genome shotgun (WGS) entry which is preliminary data.</text>
</comment>
<dbReference type="Gene3D" id="3.40.50.1820">
    <property type="entry name" value="alpha/beta hydrolase"/>
    <property type="match status" value="1"/>
</dbReference>
<keyword evidence="1" id="KW-1133">Transmembrane helix</keyword>
<name>U1MVN5_9MICO</name>
<feature type="transmembrane region" description="Helical" evidence="1">
    <location>
        <begin position="124"/>
        <end position="142"/>
    </location>
</feature>
<reference evidence="2 3" key="1">
    <citation type="journal article" date="2013" name="Genome Announc.">
        <title>First draft genome sequence from a member of the genus agrococcus, isolated from modern microbialites.</title>
        <authorList>
            <person name="White R.A.III."/>
            <person name="Grassa C.J."/>
            <person name="Suttle C.A."/>
        </authorList>
    </citation>
    <scope>NUCLEOTIDE SEQUENCE [LARGE SCALE GENOMIC DNA]</scope>
    <source>
        <strain evidence="2 3">RW1</strain>
    </source>
</reference>
<evidence type="ECO:0000313" key="3">
    <source>
        <dbReference type="Proteomes" id="UP000016462"/>
    </source>
</evidence>
<sequence>MGLLSRAIGARALDRAPWWLSLVLGIGCVGLGLVLVARPFLSLGALVVALAVALLVAAAAELLRGGRWWSALAGLAWAAAGVLVLVLPALTIGALVVVVGVAMIVSGALDAVRAVREGVAERGADLALAIAGVLLGVLALAWPDVSVLALAAVLGARLALLGVQLVRRAVDRARGRAPERPRPRRRGALAAIALAAVAGLALVGLQLSGSPRPDAFYDPPAGVLAEPGALLRNEPFDRAMPGGSTAWRILYATTDADGEPALASGLVVVPERGTAHPVVAWSHGTTGFETGCAPSLLDEPFVAGAMPEPQAVIDAGWAIVATDYAGLGTAGSQPYLIGAGEGPSVLDAIRAAQRLEAAALAPETVLWGHSQGGHAALWAGGMASDYAPELEIVGVAAMAPATDLPALLDGVAGSVVGPIFGSFALAAYDAAYPDVATADYVRPGARILVDAAQRRCLTDPATLVSLATSVFSGAPVFSRSPGDGALGARAAENVPTLPIDAPVLVAQGGADSLITPDAQAGWVEARCAEGWSIDHRTYDGLDHMGLVSGESALLPELAAWTAARFAGEPTPAGCR</sequence>
<dbReference type="InterPro" id="IPR005152">
    <property type="entry name" value="Lipase_secreted"/>
</dbReference>
<dbReference type="PANTHER" id="PTHR34853">
    <property type="match status" value="1"/>
</dbReference>
<keyword evidence="1" id="KW-0472">Membrane</keyword>
<dbReference type="EMBL" id="ASHR01000017">
    <property type="protein sequence ID" value="ERG64700.1"/>
    <property type="molecule type" value="Genomic_DNA"/>
</dbReference>
<dbReference type="AlphaFoldDB" id="U1MVN5"/>
<dbReference type="PROSITE" id="PS51257">
    <property type="entry name" value="PROKAR_LIPOPROTEIN"/>
    <property type="match status" value="1"/>
</dbReference>
<dbReference type="OrthoDB" id="9798122at2"/>
<dbReference type="Proteomes" id="UP000016462">
    <property type="component" value="Unassembled WGS sequence"/>
</dbReference>
<feature type="transmembrane region" description="Helical" evidence="1">
    <location>
        <begin position="43"/>
        <end position="63"/>
    </location>
</feature>
<feature type="transmembrane region" description="Helical" evidence="1">
    <location>
        <begin position="92"/>
        <end position="112"/>
    </location>
</feature>
<evidence type="ECO:0000256" key="1">
    <source>
        <dbReference type="SAM" id="Phobius"/>
    </source>
</evidence>
<dbReference type="Gene3D" id="1.10.260.130">
    <property type="match status" value="1"/>
</dbReference>
<gene>
    <name evidence="2" type="ORF">L332_09600</name>
</gene>
<evidence type="ECO:0008006" key="4">
    <source>
        <dbReference type="Google" id="ProtNLM"/>
    </source>
</evidence>